<dbReference type="SUPFAM" id="SSF52172">
    <property type="entry name" value="CheY-like"/>
    <property type="match status" value="1"/>
</dbReference>
<dbReference type="InterPro" id="IPR011006">
    <property type="entry name" value="CheY-like_superfamily"/>
</dbReference>
<feature type="modified residue" description="4-aspartylphosphate" evidence="5 7">
    <location>
        <position position="60"/>
    </location>
</feature>
<dbReference type="AlphaFoldDB" id="A0A5R9G8U1"/>
<keyword evidence="3 5" id="KW-0378">Hydrolase</keyword>
<comment type="catalytic activity">
    <reaction evidence="4 5">
        <text>[protein]-L-glutamate 5-O-methyl ester + H2O = L-glutamyl-[protein] + methanol + H(+)</text>
        <dbReference type="Rhea" id="RHEA:23236"/>
        <dbReference type="Rhea" id="RHEA-COMP:10208"/>
        <dbReference type="Rhea" id="RHEA-COMP:10311"/>
        <dbReference type="ChEBI" id="CHEBI:15377"/>
        <dbReference type="ChEBI" id="CHEBI:15378"/>
        <dbReference type="ChEBI" id="CHEBI:17790"/>
        <dbReference type="ChEBI" id="CHEBI:29973"/>
        <dbReference type="ChEBI" id="CHEBI:82795"/>
        <dbReference type="EC" id="3.1.1.61"/>
    </reaction>
</comment>
<feature type="region of interest" description="Disordered" evidence="8">
    <location>
        <begin position="137"/>
        <end position="156"/>
    </location>
</feature>
<dbReference type="HAMAP" id="MF_00099">
    <property type="entry name" value="CheB_chemtxs"/>
    <property type="match status" value="1"/>
</dbReference>
<sequence length="355" mass="38507">MVSMGNRIKVLIVDDSALMRQQLTLLLSKHPCIEVIGSARDGREGVEKAIRLQPDVVTMDIHMPTMDGITALQYVMEIAPRPVIILSAYSRKGALVTFEALELGAFDYVTKPEVMGAAEMRKTVDLLVERIVAAASGSSRTRKRPDDEYAEEAEERGEPFRKAIVIGASTGGPRAVEDVVRHLPPDLPAPVFLVQHMPPLFTSSFAERLNEKYPIKTVEGAHRMPVEPGTVYVAPGGKHMTVEKVLGKRQYRIAVGALPKETVFKPSVDVTMMSLLERLPASKLIGVLLTGIGSDGAQAMVEIKKRGGFTIAEAEETAVVYGMPRAAAEMGGASVVLPYSQIGRFIVGEVMRDGS</sequence>
<reference evidence="11 12" key="1">
    <citation type="submission" date="2019-05" db="EMBL/GenBank/DDBJ databases">
        <authorList>
            <person name="Narsing Rao M.P."/>
            <person name="Li W.J."/>
        </authorList>
    </citation>
    <scope>NUCLEOTIDE SEQUENCE [LARGE SCALE GENOMIC DNA]</scope>
    <source>
        <strain evidence="11 12">SYSU_K30003</strain>
    </source>
</reference>
<dbReference type="CDD" id="cd16432">
    <property type="entry name" value="CheB_Rec"/>
    <property type="match status" value="1"/>
</dbReference>
<proteinExistence type="inferred from homology"/>
<comment type="similarity">
    <text evidence="5">Belongs to the CheB family.</text>
</comment>
<organism evidence="11 12">
    <name type="scientific">Paenibacillus antri</name>
    <dbReference type="NCBI Taxonomy" id="2582848"/>
    <lineage>
        <taxon>Bacteria</taxon>
        <taxon>Bacillati</taxon>
        <taxon>Bacillota</taxon>
        <taxon>Bacilli</taxon>
        <taxon>Bacillales</taxon>
        <taxon>Paenibacillaceae</taxon>
        <taxon>Paenibacillus</taxon>
    </lineage>
</organism>
<evidence type="ECO:0000313" key="11">
    <source>
        <dbReference type="EMBL" id="TLS49484.1"/>
    </source>
</evidence>
<dbReference type="GO" id="GO:0005737">
    <property type="term" value="C:cytoplasm"/>
    <property type="evidence" value="ECO:0007669"/>
    <property type="project" value="UniProtKB-SubCell"/>
</dbReference>
<evidence type="ECO:0000256" key="2">
    <source>
        <dbReference type="ARBA" id="ARBA00022500"/>
    </source>
</evidence>
<dbReference type="SUPFAM" id="SSF52738">
    <property type="entry name" value="Methylesterase CheB, C-terminal domain"/>
    <property type="match status" value="1"/>
</dbReference>
<feature type="domain" description="CheB-type methylesterase" evidence="10">
    <location>
        <begin position="157"/>
        <end position="353"/>
    </location>
</feature>
<comment type="function">
    <text evidence="5">Involved in chemotaxis. Part of a chemotaxis signal transduction system that modulates chemotaxis in response to various stimuli. Catalyzes the demethylation of specific methylglutamate residues introduced into the chemoreceptors (methyl-accepting chemotaxis proteins or MCP) by CheR. Also mediates the irreversible deamidation of specific glutamine residues to glutamic acid.</text>
</comment>
<keyword evidence="12" id="KW-1185">Reference proteome</keyword>
<evidence type="ECO:0000256" key="3">
    <source>
        <dbReference type="ARBA" id="ARBA00022801"/>
    </source>
</evidence>
<evidence type="ECO:0000256" key="5">
    <source>
        <dbReference type="HAMAP-Rule" id="MF_00099"/>
    </source>
</evidence>
<dbReference type="PROSITE" id="PS50122">
    <property type="entry name" value="CHEB"/>
    <property type="match status" value="1"/>
</dbReference>
<dbReference type="PIRSF" id="PIRSF000876">
    <property type="entry name" value="RR_chemtxs_CheB"/>
    <property type="match status" value="1"/>
</dbReference>
<protein>
    <recommendedName>
        <fullName evidence="5">Protein-glutamate methylesterase/protein-glutamine glutaminase</fullName>
        <ecNumber evidence="5">3.1.1.61</ecNumber>
        <ecNumber evidence="5">3.5.1.44</ecNumber>
    </recommendedName>
</protein>
<keyword evidence="1 5" id="KW-0963">Cytoplasm</keyword>
<evidence type="ECO:0000256" key="7">
    <source>
        <dbReference type="PROSITE-ProRule" id="PRU00169"/>
    </source>
</evidence>
<dbReference type="EC" id="3.1.1.61" evidence="5"/>
<dbReference type="NCBIfam" id="NF001965">
    <property type="entry name" value="PRK00742.1"/>
    <property type="match status" value="1"/>
</dbReference>
<feature type="active site" evidence="5 6">
    <location>
        <position position="196"/>
    </location>
</feature>
<comment type="PTM">
    <text evidence="5">Phosphorylated by CheA. Phosphorylation of the N-terminal regulatory domain activates the methylesterase activity.</text>
</comment>
<dbReference type="GO" id="GO:0006935">
    <property type="term" value="P:chemotaxis"/>
    <property type="evidence" value="ECO:0007669"/>
    <property type="project" value="UniProtKB-UniRule"/>
</dbReference>
<dbReference type="GO" id="GO:0050568">
    <property type="term" value="F:protein-glutamine glutaminase activity"/>
    <property type="evidence" value="ECO:0007669"/>
    <property type="project" value="UniProtKB-UniRule"/>
</dbReference>
<dbReference type="SMART" id="SM00448">
    <property type="entry name" value="REC"/>
    <property type="match status" value="1"/>
</dbReference>
<evidence type="ECO:0000256" key="8">
    <source>
        <dbReference type="SAM" id="MobiDB-lite"/>
    </source>
</evidence>
<comment type="domain">
    <text evidence="5">Contains a C-terminal catalytic domain, and an N-terminal region which modulates catalytic activity.</text>
</comment>
<dbReference type="PANTHER" id="PTHR42872">
    <property type="entry name" value="PROTEIN-GLUTAMATE METHYLESTERASE/PROTEIN-GLUTAMINE GLUTAMINASE"/>
    <property type="match status" value="1"/>
</dbReference>
<dbReference type="GO" id="GO:0000156">
    <property type="term" value="F:phosphorelay response regulator activity"/>
    <property type="evidence" value="ECO:0007669"/>
    <property type="project" value="InterPro"/>
</dbReference>
<dbReference type="EC" id="3.5.1.44" evidence="5"/>
<evidence type="ECO:0000256" key="4">
    <source>
        <dbReference type="ARBA" id="ARBA00048267"/>
    </source>
</evidence>
<evidence type="ECO:0000256" key="1">
    <source>
        <dbReference type="ARBA" id="ARBA00022490"/>
    </source>
</evidence>
<dbReference type="GO" id="GO:0008984">
    <property type="term" value="F:protein-glutamate methylesterase activity"/>
    <property type="evidence" value="ECO:0007669"/>
    <property type="project" value="UniProtKB-UniRule"/>
</dbReference>
<dbReference type="InterPro" id="IPR035909">
    <property type="entry name" value="CheB_C"/>
</dbReference>
<dbReference type="Gene3D" id="3.40.50.2300">
    <property type="match status" value="1"/>
</dbReference>
<dbReference type="Gene3D" id="3.40.50.180">
    <property type="entry name" value="Methylesterase CheB, C-terminal domain"/>
    <property type="match status" value="1"/>
</dbReference>
<dbReference type="PROSITE" id="PS50110">
    <property type="entry name" value="RESPONSE_REGULATORY"/>
    <property type="match status" value="1"/>
</dbReference>
<accession>A0A5R9G8U1</accession>
<comment type="subcellular location">
    <subcellularLocation>
        <location evidence="5">Cytoplasm</location>
    </subcellularLocation>
</comment>
<keyword evidence="5 7" id="KW-0597">Phosphoprotein</keyword>
<evidence type="ECO:0000313" key="12">
    <source>
        <dbReference type="Proteomes" id="UP000309676"/>
    </source>
</evidence>
<keyword evidence="2 5" id="KW-0145">Chemotaxis</keyword>
<dbReference type="InterPro" id="IPR001789">
    <property type="entry name" value="Sig_transdc_resp-reg_receiver"/>
</dbReference>
<dbReference type="CDD" id="cd17541">
    <property type="entry name" value="REC_CheB-like"/>
    <property type="match status" value="1"/>
</dbReference>
<evidence type="ECO:0000259" key="9">
    <source>
        <dbReference type="PROSITE" id="PS50110"/>
    </source>
</evidence>
<dbReference type="InterPro" id="IPR008248">
    <property type="entry name" value="CheB-like"/>
</dbReference>
<dbReference type="Pfam" id="PF00072">
    <property type="entry name" value="Response_reg"/>
    <property type="match status" value="1"/>
</dbReference>
<name>A0A5R9G8U1_9BACL</name>
<evidence type="ECO:0000256" key="6">
    <source>
        <dbReference type="PROSITE-ProRule" id="PRU00050"/>
    </source>
</evidence>
<dbReference type="InterPro" id="IPR000673">
    <property type="entry name" value="Sig_transdc_resp-reg_Me-estase"/>
</dbReference>
<dbReference type="Proteomes" id="UP000309676">
    <property type="component" value="Unassembled WGS sequence"/>
</dbReference>
<dbReference type="PANTHER" id="PTHR42872:SF6">
    <property type="entry name" value="PROTEIN-GLUTAMATE METHYLESTERASE_PROTEIN-GLUTAMINE GLUTAMINASE"/>
    <property type="match status" value="1"/>
</dbReference>
<dbReference type="EMBL" id="VCIW01000021">
    <property type="protein sequence ID" value="TLS49484.1"/>
    <property type="molecule type" value="Genomic_DNA"/>
</dbReference>
<feature type="domain" description="Response regulatory" evidence="9">
    <location>
        <begin position="9"/>
        <end position="126"/>
    </location>
</feature>
<comment type="catalytic activity">
    <reaction evidence="5">
        <text>L-glutaminyl-[protein] + H2O = L-glutamyl-[protein] + NH4(+)</text>
        <dbReference type="Rhea" id="RHEA:16441"/>
        <dbReference type="Rhea" id="RHEA-COMP:10207"/>
        <dbReference type="Rhea" id="RHEA-COMP:10208"/>
        <dbReference type="ChEBI" id="CHEBI:15377"/>
        <dbReference type="ChEBI" id="CHEBI:28938"/>
        <dbReference type="ChEBI" id="CHEBI:29973"/>
        <dbReference type="ChEBI" id="CHEBI:30011"/>
        <dbReference type="EC" id="3.5.1.44"/>
    </reaction>
</comment>
<evidence type="ECO:0000259" key="10">
    <source>
        <dbReference type="PROSITE" id="PS50122"/>
    </source>
</evidence>
<dbReference type="Pfam" id="PF01339">
    <property type="entry name" value="CheB_methylest"/>
    <property type="match status" value="1"/>
</dbReference>
<feature type="active site" evidence="5 6">
    <location>
        <position position="295"/>
    </location>
</feature>
<comment type="caution">
    <text evidence="11">The sequence shown here is derived from an EMBL/GenBank/DDBJ whole genome shotgun (WGS) entry which is preliminary data.</text>
</comment>
<gene>
    <name evidence="5" type="primary">cheB</name>
    <name evidence="11" type="ORF">FE782_25570</name>
</gene>
<feature type="active site" evidence="5 6">
    <location>
        <position position="169"/>
    </location>
</feature>